<feature type="compositionally biased region" description="Low complexity" evidence="1">
    <location>
        <begin position="35"/>
        <end position="48"/>
    </location>
</feature>
<reference evidence="2" key="1">
    <citation type="submission" date="2018-12" db="EMBL/GenBank/DDBJ databases">
        <authorList>
            <person name="Jadhav K."/>
            <person name="Kushwaha B."/>
            <person name="Jadhav I."/>
        </authorList>
    </citation>
    <scope>NUCLEOTIDE SEQUENCE [LARGE SCALE GENOMIC DNA]</scope>
    <source>
        <strain evidence="2">SBS 10</strain>
    </source>
</reference>
<feature type="compositionally biased region" description="Basic residues" evidence="1">
    <location>
        <begin position="13"/>
        <end position="22"/>
    </location>
</feature>
<organism evidence="2">
    <name type="scientific">Billgrantia gudaonensis</name>
    <dbReference type="NCBI Taxonomy" id="376427"/>
    <lineage>
        <taxon>Bacteria</taxon>
        <taxon>Pseudomonadati</taxon>
        <taxon>Pseudomonadota</taxon>
        <taxon>Gammaproteobacteria</taxon>
        <taxon>Oceanospirillales</taxon>
        <taxon>Halomonadaceae</taxon>
        <taxon>Billgrantia</taxon>
    </lineage>
</organism>
<gene>
    <name evidence="2" type="ORF">DSL92_06110</name>
</gene>
<accession>A0A432JIQ2</accession>
<proteinExistence type="predicted"/>
<evidence type="ECO:0000256" key="1">
    <source>
        <dbReference type="SAM" id="MobiDB-lite"/>
    </source>
</evidence>
<comment type="caution">
    <text evidence="2">The sequence shown here is derived from an EMBL/GenBank/DDBJ whole genome shotgun (WGS) entry which is preliminary data.</text>
</comment>
<name>A0A432JIQ2_9GAMM</name>
<protein>
    <submittedName>
        <fullName evidence="2">Uncharacterized protein</fullName>
    </submittedName>
</protein>
<feature type="region of interest" description="Disordered" evidence="1">
    <location>
        <begin position="1"/>
        <end position="52"/>
    </location>
</feature>
<sequence length="73" mass="7696">MLSVITNSTGNQRHLRGRRQHHRDALSSGEDGDGATNLTTTTPTSAEPLSPPVTVWIFVTGGGASPDSQHGCR</sequence>
<feature type="compositionally biased region" description="Polar residues" evidence="1">
    <location>
        <begin position="1"/>
        <end position="11"/>
    </location>
</feature>
<dbReference type="EMBL" id="RXHI01000018">
    <property type="protein sequence ID" value="RUA22348.1"/>
    <property type="molecule type" value="Genomic_DNA"/>
</dbReference>
<dbReference type="AlphaFoldDB" id="A0A432JIQ2"/>
<evidence type="ECO:0000313" key="2">
    <source>
        <dbReference type="EMBL" id="RUA22348.1"/>
    </source>
</evidence>